<dbReference type="EMBL" id="JABFUD020000023">
    <property type="protein sequence ID" value="KAI5060904.1"/>
    <property type="molecule type" value="Genomic_DNA"/>
</dbReference>
<name>A0A9D4U3E9_ADICA</name>
<feature type="compositionally biased region" description="Polar residues" evidence="1">
    <location>
        <begin position="1"/>
        <end position="12"/>
    </location>
</feature>
<sequence>MLMVAATTTSKARAQPHPLASVNARQDRPPTAAVASSPAIAAAVRQTAANSSFPLSRSLTAPESAFAADDDIDVQP</sequence>
<evidence type="ECO:0000313" key="2">
    <source>
        <dbReference type="EMBL" id="KAI5060904.1"/>
    </source>
</evidence>
<feature type="region of interest" description="Disordered" evidence="1">
    <location>
        <begin position="50"/>
        <end position="76"/>
    </location>
</feature>
<proteinExistence type="predicted"/>
<comment type="caution">
    <text evidence="2">The sequence shown here is derived from an EMBL/GenBank/DDBJ whole genome shotgun (WGS) entry which is preliminary data.</text>
</comment>
<reference evidence="2" key="1">
    <citation type="submission" date="2021-01" db="EMBL/GenBank/DDBJ databases">
        <title>Adiantum capillus-veneris genome.</title>
        <authorList>
            <person name="Fang Y."/>
            <person name="Liao Q."/>
        </authorList>
    </citation>
    <scope>NUCLEOTIDE SEQUENCE</scope>
    <source>
        <strain evidence="2">H3</strain>
        <tissue evidence="2">Leaf</tissue>
    </source>
</reference>
<gene>
    <name evidence="2" type="ORF">GOP47_0023409</name>
</gene>
<protein>
    <submittedName>
        <fullName evidence="2">Uncharacterized protein</fullName>
    </submittedName>
</protein>
<evidence type="ECO:0000313" key="3">
    <source>
        <dbReference type="Proteomes" id="UP000886520"/>
    </source>
</evidence>
<accession>A0A9D4U3E9</accession>
<feature type="region of interest" description="Disordered" evidence="1">
    <location>
        <begin position="1"/>
        <end position="35"/>
    </location>
</feature>
<dbReference type="Proteomes" id="UP000886520">
    <property type="component" value="Chromosome 23"/>
</dbReference>
<organism evidence="2 3">
    <name type="scientific">Adiantum capillus-veneris</name>
    <name type="common">Maidenhair fern</name>
    <dbReference type="NCBI Taxonomy" id="13818"/>
    <lineage>
        <taxon>Eukaryota</taxon>
        <taxon>Viridiplantae</taxon>
        <taxon>Streptophyta</taxon>
        <taxon>Embryophyta</taxon>
        <taxon>Tracheophyta</taxon>
        <taxon>Polypodiopsida</taxon>
        <taxon>Polypodiidae</taxon>
        <taxon>Polypodiales</taxon>
        <taxon>Pteridineae</taxon>
        <taxon>Pteridaceae</taxon>
        <taxon>Vittarioideae</taxon>
        <taxon>Adiantum</taxon>
    </lineage>
</organism>
<keyword evidence="3" id="KW-1185">Reference proteome</keyword>
<feature type="compositionally biased region" description="Polar residues" evidence="1">
    <location>
        <begin position="50"/>
        <end position="61"/>
    </location>
</feature>
<dbReference type="AlphaFoldDB" id="A0A9D4U3E9"/>
<evidence type="ECO:0000256" key="1">
    <source>
        <dbReference type="SAM" id="MobiDB-lite"/>
    </source>
</evidence>